<evidence type="ECO:0000256" key="2">
    <source>
        <dbReference type="ARBA" id="ARBA00001946"/>
    </source>
</evidence>
<dbReference type="EMBL" id="JAEFBK010000011">
    <property type="protein sequence ID" value="KAG7551818.1"/>
    <property type="molecule type" value="Genomic_DNA"/>
</dbReference>
<dbReference type="GO" id="GO:0000287">
    <property type="term" value="F:magnesium ion binding"/>
    <property type="evidence" value="ECO:0007669"/>
    <property type="project" value="InterPro"/>
</dbReference>
<keyword evidence="6" id="KW-0456">Lyase</keyword>
<comment type="cofactor">
    <cofactor evidence="2">
        <name>Mg(2+)</name>
        <dbReference type="ChEBI" id="CHEBI:18420"/>
    </cofactor>
</comment>
<proteinExistence type="predicted"/>
<feature type="domain" description="Terpene synthase N-terminal" evidence="7">
    <location>
        <begin position="77"/>
        <end position="253"/>
    </location>
</feature>
<dbReference type="GO" id="GO:0010333">
    <property type="term" value="F:terpene synthase activity"/>
    <property type="evidence" value="ECO:0007669"/>
    <property type="project" value="InterPro"/>
</dbReference>
<dbReference type="InterPro" id="IPR005630">
    <property type="entry name" value="Terpene_synthase_metal-bd"/>
</dbReference>
<evidence type="ECO:0000256" key="3">
    <source>
        <dbReference type="ARBA" id="ARBA00022723"/>
    </source>
</evidence>
<keyword evidence="10" id="KW-1185">Reference proteome</keyword>
<sequence length="605" mass="69643">MDATRMGFGAKTLPHLGNLTRLPLKTKLSLLPLNLLPKYMTLSLRSTKQNLCVKASTESNGDVESSRPLPHFSPDLWGDQIFSVPTENSEFDALATEIESFMKPKVRNMLISSRNTDKERIVLIHSLVCLGISHYYEKEIVEILDHAFRKLDRLIADEDNLETIAIMFEVFRLYGHQISFDVFDRFKGVDAKFKEHLVRDVKGMLQLYEAAHLSTPSEDIMDEALSFTRYHLESLAGQEGIAPHISRHIQNALYKPRFLKIETVAVREYISFYEKEGHDKTLLKFAKLNINFCQLHYVRELKSLTKWWKDMDLASKLPYTRDRLFLTFVGCIGMFPEPQYSLGRIIATKISQVMIVMDDTCDAYGTFSEVKSLIDSLQRWDLGAIDELPSCLRIVIRTVVETLEDIGREMKSRGRSSSMQYTIEEVKRLGRANITLSKWARAGHVPTFDDYIEVGIVSGGISCYSMYSFMAMEDCDEDQTNEWFKSKPKMLRALEVIFRLENDIASFEYEMSRGEVVNGVNCYIKQHGVTKELAVHEMKKMIRDNVKIVMEEFLTMKGVQRPILVRGLNTARLIKIYYDEGDGYTNTHAKIKDLYTSLLFHPLLL</sequence>
<evidence type="ECO:0000259" key="8">
    <source>
        <dbReference type="Pfam" id="PF03936"/>
    </source>
</evidence>
<dbReference type="SFLD" id="SFLDS00005">
    <property type="entry name" value="Isoprenoid_Synthase_Type_I"/>
    <property type="match status" value="1"/>
</dbReference>
<dbReference type="FunFam" id="1.10.600.10:FF:000007">
    <property type="entry name" value="Isoprene synthase, chloroplastic"/>
    <property type="match status" value="1"/>
</dbReference>
<dbReference type="InterPro" id="IPR034741">
    <property type="entry name" value="Terpene_cyclase-like_1_C"/>
</dbReference>
<evidence type="ECO:0000256" key="5">
    <source>
        <dbReference type="ARBA" id="ARBA00023211"/>
    </source>
</evidence>
<keyword evidence="4" id="KW-0460">Magnesium</keyword>
<dbReference type="Pfam" id="PF03936">
    <property type="entry name" value="Terpene_synth_C"/>
    <property type="match status" value="1"/>
</dbReference>
<keyword evidence="5" id="KW-0464">Manganese</keyword>
<feature type="domain" description="Terpene synthase metal-binding" evidence="8">
    <location>
        <begin position="309"/>
        <end position="547"/>
    </location>
</feature>
<dbReference type="FunFam" id="1.50.10.130:FF:000001">
    <property type="entry name" value="Isoprene synthase, chloroplastic"/>
    <property type="match status" value="1"/>
</dbReference>
<reference evidence="9 10" key="1">
    <citation type="submission" date="2020-12" db="EMBL/GenBank/DDBJ databases">
        <title>Concerted genomic and epigenomic changes stabilize Arabidopsis allopolyploids.</title>
        <authorList>
            <person name="Chen Z."/>
        </authorList>
    </citation>
    <scope>NUCLEOTIDE SEQUENCE [LARGE SCALE GENOMIC DNA]</scope>
    <source>
        <strain evidence="9">Allo738</strain>
        <tissue evidence="9">Leaf</tissue>
    </source>
</reference>
<dbReference type="Pfam" id="PF01397">
    <property type="entry name" value="Terpene_synth"/>
    <property type="match status" value="1"/>
</dbReference>
<dbReference type="PANTHER" id="PTHR31225:SF93">
    <property type="entry name" value="ALPHA-HUMULENE_(-)-(E)-BETA-CARYOPHYLLENE SYNTHASE"/>
    <property type="match status" value="1"/>
</dbReference>
<dbReference type="InterPro" id="IPR044814">
    <property type="entry name" value="Terpene_cyclase_plant_C1"/>
</dbReference>
<evidence type="ECO:0000256" key="1">
    <source>
        <dbReference type="ARBA" id="ARBA00001936"/>
    </source>
</evidence>
<evidence type="ECO:0000259" key="7">
    <source>
        <dbReference type="Pfam" id="PF01397"/>
    </source>
</evidence>
<comment type="cofactor">
    <cofactor evidence="1">
        <name>Mn(2+)</name>
        <dbReference type="ChEBI" id="CHEBI:29035"/>
    </cofactor>
</comment>
<dbReference type="Proteomes" id="UP000694240">
    <property type="component" value="Chromosome 11"/>
</dbReference>
<protein>
    <submittedName>
        <fullName evidence="9">Terpene synthase metal-binding domain</fullName>
    </submittedName>
</protein>
<keyword evidence="3" id="KW-0479">Metal-binding</keyword>
<evidence type="ECO:0000313" key="10">
    <source>
        <dbReference type="Proteomes" id="UP000694240"/>
    </source>
</evidence>
<gene>
    <name evidence="9" type="ORF">ISN45_Aa06g024510</name>
</gene>
<dbReference type="InterPro" id="IPR001906">
    <property type="entry name" value="Terpene_synth_N"/>
</dbReference>
<dbReference type="PANTHER" id="PTHR31225">
    <property type="entry name" value="OS04G0344100 PROTEIN-RELATED"/>
    <property type="match status" value="1"/>
</dbReference>
<comment type="caution">
    <text evidence="9">The sequence shown here is derived from an EMBL/GenBank/DDBJ whole genome shotgun (WGS) entry which is preliminary data.</text>
</comment>
<evidence type="ECO:0000313" key="9">
    <source>
        <dbReference type="EMBL" id="KAG7551818.1"/>
    </source>
</evidence>
<evidence type="ECO:0000256" key="6">
    <source>
        <dbReference type="ARBA" id="ARBA00023239"/>
    </source>
</evidence>
<organism evidence="9 10">
    <name type="scientific">Arabidopsis thaliana x Arabidopsis arenosa</name>
    <dbReference type="NCBI Taxonomy" id="1240361"/>
    <lineage>
        <taxon>Eukaryota</taxon>
        <taxon>Viridiplantae</taxon>
        <taxon>Streptophyta</taxon>
        <taxon>Embryophyta</taxon>
        <taxon>Tracheophyta</taxon>
        <taxon>Spermatophyta</taxon>
        <taxon>Magnoliopsida</taxon>
        <taxon>eudicotyledons</taxon>
        <taxon>Gunneridae</taxon>
        <taxon>Pentapetalae</taxon>
        <taxon>rosids</taxon>
        <taxon>malvids</taxon>
        <taxon>Brassicales</taxon>
        <taxon>Brassicaceae</taxon>
        <taxon>Camelineae</taxon>
        <taxon>Arabidopsis</taxon>
    </lineage>
</organism>
<accession>A0A8T1Z0K1</accession>
<dbReference type="AlphaFoldDB" id="A0A8T1Z0K1"/>
<evidence type="ECO:0000256" key="4">
    <source>
        <dbReference type="ARBA" id="ARBA00022842"/>
    </source>
</evidence>
<dbReference type="GO" id="GO:0016102">
    <property type="term" value="P:diterpenoid biosynthetic process"/>
    <property type="evidence" value="ECO:0007669"/>
    <property type="project" value="InterPro"/>
</dbReference>
<dbReference type="CDD" id="cd00684">
    <property type="entry name" value="Terpene_cyclase_plant_C1"/>
    <property type="match status" value="1"/>
</dbReference>
<dbReference type="SFLD" id="SFLDG01019">
    <property type="entry name" value="Terpene_Cyclase_Like_1_C_Termi"/>
    <property type="match status" value="1"/>
</dbReference>
<name>A0A8T1Z0K1_9BRAS</name>
<dbReference type="InterPro" id="IPR050148">
    <property type="entry name" value="Terpene_synthase-like"/>
</dbReference>